<gene>
    <name evidence="2" type="ORF">UFOPK2754_03226</name>
</gene>
<reference evidence="2" key="1">
    <citation type="submission" date="2020-05" db="EMBL/GenBank/DDBJ databases">
        <authorList>
            <person name="Chiriac C."/>
            <person name="Salcher M."/>
            <person name="Ghai R."/>
            <person name="Kavagutti S V."/>
        </authorList>
    </citation>
    <scope>NUCLEOTIDE SEQUENCE</scope>
</reference>
<protein>
    <submittedName>
        <fullName evidence="2">Unannotated protein</fullName>
    </submittedName>
</protein>
<evidence type="ECO:0000256" key="1">
    <source>
        <dbReference type="SAM" id="MobiDB-lite"/>
    </source>
</evidence>
<proteinExistence type="predicted"/>
<sequence>MAEISKFVDTAYEQRSFAELVKAPVSVLQGVSDGDGVARAQRSRAAGQGVLERAGSPRRPPSFAA</sequence>
<accession>A0A6J6VPT1</accession>
<feature type="compositionally biased region" description="Low complexity" evidence="1">
    <location>
        <begin position="39"/>
        <end position="50"/>
    </location>
</feature>
<name>A0A6J6VPT1_9ZZZZ</name>
<dbReference type="AlphaFoldDB" id="A0A6J6VPT1"/>
<dbReference type="EMBL" id="CAEZYR010000203">
    <property type="protein sequence ID" value="CAB4773516.1"/>
    <property type="molecule type" value="Genomic_DNA"/>
</dbReference>
<evidence type="ECO:0000313" key="2">
    <source>
        <dbReference type="EMBL" id="CAB4773516.1"/>
    </source>
</evidence>
<organism evidence="2">
    <name type="scientific">freshwater metagenome</name>
    <dbReference type="NCBI Taxonomy" id="449393"/>
    <lineage>
        <taxon>unclassified sequences</taxon>
        <taxon>metagenomes</taxon>
        <taxon>ecological metagenomes</taxon>
    </lineage>
</organism>
<feature type="region of interest" description="Disordered" evidence="1">
    <location>
        <begin position="39"/>
        <end position="65"/>
    </location>
</feature>